<evidence type="ECO:0000259" key="1">
    <source>
        <dbReference type="PROSITE" id="PS51819"/>
    </source>
</evidence>
<dbReference type="PROSITE" id="PS51819">
    <property type="entry name" value="VOC"/>
    <property type="match status" value="1"/>
</dbReference>
<feature type="domain" description="VOC" evidence="1">
    <location>
        <begin position="1"/>
        <end position="123"/>
    </location>
</feature>
<dbReference type="EMBL" id="CP000155">
    <property type="protein sequence ID" value="ABC30335.1"/>
    <property type="molecule type" value="Genomic_DNA"/>
</dbReference>
<dbReference type="HOGENOM" id="CLU_128723_0_0_6"/>
<proteinExistence type="predicted"/>
<evidence type="ECO:0000313" key="3">
    <source>
        <dbReference type="Proteomes" id="UP000000238"/>
    </source>
</evidence>
<dbReference type="InterPro" id="IPR037523">
    <property type="entry name" value="VOC_core"/>
</dbReference>
<dbReference type="KEGG" id="hch:HCH_03594"/>
<sequence>MKSQTLIAVRDVAASSRWYQTLLDCRSGHGGPEYEQLMRGDDMFMQLHAWHAHDHPNLGDPDAAPHGYGVLLWFQVDEFDAAVARARKLQADILEGPKLNLRAQHREIWLRDPDGYVVVLASAYGDVE</sequence>
<dbReference type="OrthoDB" id="9793039at2"/>
<reference evidence="2 3" key="1">
    <citation type="journal article" date="2005" name="Nucleic Acids Res.">
        <title>Genomic blueprint of Hahella chejuensis, a marine microbe producing an algicidal agent.</title>
        <authorList>
            <person name="Jeong H."/>
            <person name="Yim J.H."/>
            <person name="Lee C."/>
            <person name="Choi S.-H."/>
            <person name="Park Y.K."/>
            <person name="Yoon S.H."/>
            <person name="Hur C.-G."/>
            <person name="Kang H.-Y."/>
            <person name="Kim D."/>
            <person name="Lee H.H."/>
            <person name="Park K.H."/>
            <person name="Park S.-H."/>
            <person name="Park H.-S."/>
            <person name="Lee H.K."/>
            <person name="Oh T.K."/>
            <person name="Kim J.F."/>
        </authorList>
    </citation>
    <scope>NUCLEOTIDE SEQUENCE [LARGE SCALE GENOMIC DNA]</scope>
    <source>
        <strain evidence="2 3">KCTC 2396</strain>
    </source>
</reference>
<dbReference type="SUPFAM" id="SSF54593">
    <property type="entry name" value="Glyoxalase/Bleomycin resistance protein/Dihydroxybiphenyl dioxygenase"/>
    <property type="match status" value="1"/>
</dbReference>
<dbReference type="Pfam" id="PF00903">
    <property type="entry name" value="Glyoxalase"/>
    <property type="match status" value="1"/>
</dbReference>
<dbReference type="InterPro" id="IPR004360">
    <property type="entry name" value="Glyas_Fos-R_dOase_dom"/>
</dbReference>
<dbReference type="InterPro" id="IPR029068">
    <property type="entry name" value="Glyas_Bleomycin-R_OHBP_Dase"/>
</dbReference>
<accession>Q2SG89</accession>
<keyword evidence="2" id="KW-0223">Dioxygenase</keyword>
<protein>
    <submittedName>
        <fullName evidence="2">Protein containing glyoxalase/bleomycin resistance protein/dioxygenase superfamily domain</fullName>
    </submittedName>
</protein>
<dbReference type="eggNOG" id="COG0346">
    <property type="taxonomic scope" value="Bacteria"/>
</dbReference>
<gene>
    <name evidence="2" type="ordered locus">HCH_03594</name>
</gene>
<dbReference type="GO" id="GO:0051213">
    <property type="term" value="F:dioxygenase activity"/>
    <property type="evidence" value="ECO:0007669"/>
    <property type="project" value="UniProtKB-KW"/>
</dbReference>
<keyword evidence="2" id="KW-0560">Oxidoreductase</keyword>
<dbReference type="RefSeq" id="WP_011397403.1">
    <property type="nucleotide sequence ID" value="NC_007645.1"/>
</dbReference>
<dbReference type="Proteomes" id="UP000000238">
    <property type="component" value="Chromosome"/>
</dbReference>
<keyword evidence="3" id="KW-1185">Reference proteome</keyword>
<evidence type="ECO:0000313" key="2">
    <source>
        <dbReference type="EMBL" id="ABC30335.1"/>
    </source>
</evidence>
<dbReference type="AlphaFoldDB" id="Q2SG89"/>
<organism evidence="2 3">
    <name type="scientific">Hahella chejuensis (strain KCTC 2396)</name>
    <dbReference type="NCBI Taxonomy" id="349521"/>
    <lineage>
        <taxon>Bacteria</taxon>
        <taxon>Pseudomonadati</taxon>
        <taxon>Pseudomonadota</taxon>
        <taxon>Gammaproteobacteria</taxon>
        <taxon>Oceanospirillales</taxon>
        <taxon>Hahellaceae</taxon>
        <taxon>Hahella</taxon>
    </lineage>
</organism>
<dbReference type="STRING" id="349521.HCH_03594"/>
<dbReference type="Gene3D" id="3.10.180.10">
    <property type="entry name" value="2,3-Dihydroxybiphenyl 1,2-Dioxygenase, domain 1"/>
    <property type="match status" value="1"/>
</dbReference>
<name>Q2SG89_HAHCH</name>